<gene>
    <name evidence="6" type="ORF">WMO63_18005</name>
</gene>
<sequence>MFKWNTKSMSPSQYKIADYLQKNTHQVLLLTEQEIAEAVNVSIASVSRFWRIVGFKNLKEFKGEIAAQLKPSPAKKIAKLINTVDKQAFPYHTLNASIQHLYKTIEQFREDTFKNAVHSIISARKVYLYCPGPSLGLGELLKYRIVRYGLNFSILHKGGSELLEDFTHFSKEDVIIIFGFIRLLPEAQALMDYRKQIGYKIIIITDQLISEFTTQADIVLFASRGDIREFHSMIGPTYLIENLVLAVGAENEAANLQRLEKISELRTQYDYLLPR</sequence>
<dbReference type="InterPro" id="IPR001347">
    <property type="entry name" value="SIS_dom"/>
</dbReference>
<evidence type="ECO:0000259" key="5">
    <source>
        <dbReference type="PROSITE" id="PS51464"/>
    </source>
</evidence>
<dbReference type="CDD" id="cd05013">
    <property type="entry name" value="SIS_RpiR"/>
    <property type="match status" value="1"/>
</dbReference>
<evidence type="ECO:0000256" key="2">
    <source>
        <dbReference type="ARBA" id="ARBA00023125"/>
    </source>
</evidence>
<feature type="domain" description="HTH rpiR-type" evidence="4">
    <location>
        <begin position="1"/>
        <end position="72"/>
    </location>
</feature>
<dbReference type="PANTHER" id="PTHR30514:SF18">
    <property type="entry name" value="RPIR-FAMILY TRANSCRIPTIONAL REGULATOR"/>
    <property type="match status" value="1"/>
</dbReference>
<dbReference type="Gene3D" id="1.10.10.10">
    <property type="entry name" value="Winged helix-like DNA-binding domain superfamily/Winged helix DNA-binding domain"/>
    <property type="match status" value="1"/>
</dbReference>
<evidence type="ECO:0000313" key="7">
    <source>
        <dbReference type="Proteomes" id="UP001465426"/>
    </source>
</evidence>
<dbReference type="InterPro" id="IPR047640">
    <property type="entry name" value="RpiR-like"/>
</dbReference>
<comment type="caution">
    <text evidence="6">The sequence shown here is derived from an EMBL/GenBank/DDBJ whole genome shotgun (WGS) entry which is preliminary data.</text>
</comment>
<dbReference type="InterPro" id="IPR035472">
    <property type="entry name" value="RpiR-like_SIS"/>
</dbReference>
<dbReference type="InterPro" id="IPR009057">
    <property type="entry name" value="Homeodomain-like_sf"/>
</dbReference>
<dbReference type="PANTHER" id="PTHR30514">
    <property type="entry name" value="GLUCOKINASE"/>
    <property type="match status" value="1"/>
</dbReference>
<dbReference type="InterPro" id="IPR000281">
    <property type="entry name" value="HTH_RpiR"/>
</dbReference>
<evidence type="ECO:0000313" key="6">
    <source>
        <dbReference type="EMBL" id="MEQ2467552.1"/>
    </source>
</evidence>
<dbReference type="Pfam" id="PF01418">
    <property type="entry name" value="HTH_6"/>
    <property type="match status" value="1"/>
</dbReference>
<keyword evidence="2" id="KW-0238">DNA-binding</keyword>
<dbReference type="Gene3D" id="3.40.50.10490">
    <property type="entry name" value="Glucose-6-phosphate isomerase like protein, domain 1"/>
    <property type="match status" value="1"/>
</dbReference>
<dbReference type="PROSITE" id="PS51071">
    <property type="entry name" value="HTH_RPIR"/>
    <property type="match status" value="1"/>
</dbReference>
<reference evidence="6 7" key="1">
    <citation type="submission" date="2024-03" db="EMBL/GenBank/DDBJ databases">
        <title>Human intestinal bacterial collection.</title>
        <authorList>
            <person name="Pauvert C."/>
            <person name="Hitch T.C.A."/>
            <person name="Clavel T."/>
        </authorList>
    </citation>
    <scope>NUCLEOTIDE SEQUENCE [LARGE SCALE GENOMIC DNA]</scope>
    <source>
        <strain evidence="6 7">CLA-SR-H024</strain>
    </source>
</reference>
<dbReference type="Pfam" id="PF01380">
    <property type="entry name" value="SIS"/>
    <property type="match status" value="1"/>
</dbReference>
<keyword evidence="1" id="KW-0805">Transcription regulation</keyword>
<keyword evidence="3" id="KW-0804">Transcription</keyword>
<accession>A0ABV1F5E4</accession>
<dbReference type="PROSITE" id="PS51464">
    <property type="entry name" value="SIS"/>
    <property type="match status" value="1"/>
</dbReference>
<protein>
    <submittedName>
        <fullName evidence="6">MurR/RpiR family transcriptional regulator</fullName>
    </submittedName>
</protein>
<dbReference type="InterPro" id="IPR036388">
    <property type="entry name" value="WH-like_DNA-bd_sf"/>
</dbReference>
<dbReference type="InterPro" id="IPR046348">
    <property type="entry name" value="SIS_dom_sf"/>
</dbReference>
<dbReference type="Proteomes" id="UP001465426">
    <property type="component" value="Unassembled WGS sequence"/>
</dbReference>
<dbReference type="SUPFAM" id="SSF46689">
    <property type="entry name" value="Homeodomain-like"/>
    <property type="match status" value="1"/>
</dbReference>
<dbReference type="RefSeq" id="WP_349205160.1">
    <property type="nucleotide sequence ID" value="NZ_JBBMFN010000055.1"/>
</dbReference>
<evidence type="ECO:0000259" key="4">
    <source>
        <dbReference type="PROSITE" id="PS51071"/>
    </source>
</evidence>
<evidence type="ECO:0000256" key="3">
    <source>
        <dbReference type="ARBA" id="ARBA00023163"/>
    </source>
</evidence>
<dbReference type="SUPFAM" id="SSF53697">
    <property type="entry name" value="SIS domain"/>
    <property type="match status" value="1"/>
</dbReference>
<evidence type="ECO:0000256" key="1">
    <source>
        <dbReference type="ARBA" id="ARBA00023015"/>
    </source>
</evidence>
<proteinExistence type="predicted"/>
<keyword evidence="7" id="KW-1185">Reference proteome</keyword>
<name>A0ABV1F5E4_9BACI</name>
<feature type="domain" description="SIS" evidence="5">
    <location>
        <begin position="116"/>
        <end position="254"/>
    </location>
</feature>
<dbReference type="EMBL" id="JBBMFN010000055">
    <property type="protein sequence ID" value="MEQ2467552.1"/>
    <property type="molecule type" value="Genomic_DNA"/>
</dbReference>
<organism evidence="6 7">
    <name type="scientific">Niallia hominis</name>
    <dbReference type="NCBI Taxonomy" id="3133173"/>
    <lineage>
        <taxon>Bacteria</taxon>
        <taxon>Bacillati</taxon>
        <taxon>Bacillota</taxon>
        <taxon>Bacilli</taxon>
        <taxon>Bacillales</taxon>
        <taxon>Bacillaceae</taxon>
        <taxon>Niallia</taxon>
    </lineage>
</organism>